<comment type="caution">
    <text evidence="2">The sequence shown here is derived from an EMBL/GenBank/DDBJ whole genome shotgun (WGS) entry which is preliminary data.</text>
</comment>
<keyword evidence="1" id="KW-0732">Signal</keyword>
<accession>A0A261Y391</accession>
<keyword evidence="3" id="KW-1185">Reference proteome</keyword>
<feature type="chain" id="PRO_5013170380" evidence="1">
    <location>
        <begin position="20"/>
        <end position="212"/>
    </location>
</feature>
<evidence type="ECO:0000313" key="2">
    <source>
        <dbReference type="EMBL" id="OZJ05073.1"/>
    </source>
</evidence>
<dbReference type="AlphaFoldDB" id="A0A261Y391"/>
<feature type="signal peptide" evidence="1">
    <location>
        <begin position="1"/>
        <end position="19"/>
    </location>
</feature>
<evidence type="ECO:0000313" key="3">
    <source>
        <dbReference type="Proteomes" id="UP000242875"/>
    </source>
</evidence>
<organism evidence="2 3">
    <name type="scientific">Bifiguratus adelaidae</name>
    <dbReference type="NCBI Taxonomy" id="1938954"/>
    <lineage>
        <taxon>Eukaryota</taxon>
        <taxon>Fungi</taxon>
        <taxon>Fungi incertae sedis</taxon>
        <taxon>Mucoromycota</taxon>
        <taxon>Mucoromycotina</taxon>
        <taxon>Endogonomycetes</taxon>
        <taxon>Endogonales</taxon>
        <taxon>Endogonales incertae sedis</taxon>
        <taxon>Bifiguratus</taxon>
    </lineage>
</organism>
<dbReference type="Proteomes" id="UP000242875">
    <property type="component" value="Unassembled WGS sequence"/>
</dbReference>
<gene>
    <name evidence="2" type="ORF">BZG36_02069</name>
</gene>
<name>A0A261Y391_9FUNG</name>
<proteinExistence type="predicted"/>
<reference evidence="2 3" key="1">
    <citation type="journal article" date="2017" name="Mycologia">
        <title>Bifiguratus adelaidae, gen. et sp. nov., a new member of Mucoromycotina in endophytic and soil-dwelling habitats.</title>
        <authorList>
            <person name="Torres-Cruz T.J."/>
            <person name="Billingsley Tobias T.L."/>
            <person name="Almatruk M."/>
            <person name="Hesse C."/>
            <person name="Kuske C.R."/>
            <person name="Desiro A."/>
            <person name="Benucci G.M."/>
            <person name="Bonito G."/>
            <person name="Stajich J.E."/>
            <person name="Dunlap C."/>
            <person name="Arnold A.E."/>
            <person name="Porras-Alfaro A."/>
        </authorList>
    </citation>
    <scope>NUCLEOTIDE SEQUENCE [LARGE SCALE GENOMIC DNA]</scope>
    <source>
        <strain evidence="2 3">AZ0501</strain>
    </source>
</reference>
<evidence type="ECO:0000256" key="1">
    <source>
        <dbReference type="SAM" id="SignalP"/>
    </source>
</evidence>
<dbReference type="OrthoDB" id="2203282at2759"/>
<sequence length="212" mass="23918">MKCLLLLSALLAIISLVHGAVSRTGKVDGNNIYDHAIIPRDGTYVFYNQHTHQYLAFESSHNNLVRLASSATKWTLRRHANTKYFTLRLNNNVNHPKCLSTRWTTSGSNGGYDDAAVMWQCETDNKKRSIAPHMAKRGKYPPIRSDKQMWLVVPVTGRGIHNTFRIHSAAHLFDMTPTCVFSQGVNGGLKLSNCKYNTKNSGMYWHAQRVGK</sequence>
<protein>
    <submittedName>
        <fullName evidence="2">Uncharacterized protein</fullName>
    </submittedName>
</protein>
<dbReference type="EMBL" id="MVBO01000023">
    <property type="protein sequence ID" value="OZJ05073.1"/>
    <property type="molecule type" value="Genomic_DNA"/>
</dbReference>
<dbReference type="PROSITE" id="PS50231">
    <property type="entry name" value="RICIN_B_LECTIN"/>
    <property type="match status" value="1"/>
</dbReference>